<keyword evidence="2" id="KW-0732">Signal</keyword>
<organism evidence="5 6">
    <name type="scientific">Stanieria cyanosphaera (strain ATCC 29371 / PCC 7437)</name>
    <dbReference type="NCBI Taxonomy" id="111780"/>
    <lineage>
        <taxon>Bacteria</taxon>
        <taxon>Bacillati</taxon>
        <taxon>Cyanobacteriota</taxon>
        <taxon>Cyanophyceae</taxon>
        <taxon>Pleurocapsales</taxon>
        <taxon>Dermocarpellaceae</taxon>
        <taxon>Stanieria</taxon>
    </lineage>
</organism>
<reference evidence="6" key="1">
    <citation type="journal article" date="2013" name="Proc. Natl. Acad. Sci. U.S.A.">
        <title>Improving the coverage of the cyanobacterial phylum using diversity-driven genome sequencing.</title>
        <authorList>
            <person name="Shih P.M."/>
            <person name="Wu D."/>
            <person name="Latifi A."/>
            <person name="Axen S.D."/>
            <person name="Fewer D.P."/>
            <person name="Talla E."/>
            <person name="Calteau A."/>
            <person name="Cai F."/>
            <person name="Tandeau de Marsac N."/>
            <person name="Rippka R."/>
            <person name="Herdman M."/>
            <person name="Sivonen K."/>
            <person name="Coursin T."/>
            <person name="Laurent T."/>
            <person name="Goodwin L."/>
            <person name="Nolan M."/>
            <person name="Davenport K.W."/>
            <person name="Han C.S."/>
            <person name="Rubin E.M."/>
            <person name="Eisen J.A."/>
            <person name="Woyke T."/>
            <person name="Gugger M."/>
            <person name="Kerfeld C.A."/>
        </authorList>
    </citation>
    <scope>NUCLEOTIDE SEQUENCE [LARGE SCALE GENOMIC DNA]</scope>
    <source>
        <strain evidence="6">ATCC 29371 / PCC 7437</strain>
    </source>
</reference>
<keyword evidence="3" id="KW-0812">Transmembrane</keyword>
<evidence type="ECO:0000313" key="5">
    <source>
        <dbReference type="EMBL" id="AFZ35791.1"/>
    </source>
</evidence>
<comment type="similarity">
    <text evidence="1">Belongs to the transglycosylase Slt family.</text>
</comment>
<dbReference type="GO" id="GO:0042597">
    <property type="term" value="C:periplasmic space"/>
    <property type="evidence" value="ECO:0007669"/>
    <property type="project" value="InterPro"/>
</dbReference>
<keyword evidence="6" id="KW-1185">Reference proteome</keyword>
<dbReference type="GO" id="GO:0000270">
    <property type="term" value="P:peptidoglycan metabolic process"/>
    <property type="evidence" value="ECO:0007669"/>
    <property type="project" value="InterPro"/>
</dbReference>
<dbReference type="PANTHER" id="PTHR37423">
    <property type="entry name" value="SOLUBLE LYTIC MUREIN TRANSGLYCOSYLASE-RELATED"/>
    <property type="match status" value="1"/>
</dbReference>
<dbReference type="CDD" id="cd13401">
    <property type="entry name" value="Slt70-like"/>
    <property type="match status" value="1"/>
</dbReference>
<dbReference type="GO" id="GO:0016020">
    <property type="term" value="C:membrane"/>
    <property type="evidence" value="ECO:0007669"/>
    <property type="project" value="InterPro"/>
</dbReference>
<dbReference type="Pfam" id="PF01464">
    <property type="entry name" value="SLT"/>
    <property type="match status" value="1"/>
</dbReference>
<evidence type="ECO:0000256" key="1">
    <source>
        <dbReference type="ARBA" id="ARBA00007734"/>
    </source>
</evidence>
<feature type="domain" description="Transglycosylase SLT" evidence="4">
    <location>
        <begin position="549"/>
        <end position="658"/>
    </location>
</feature>
<dbReference type="Gene3D" id="1.10.530.10">
    <property type="match status" value="1"/>
</dbReference>
<dbReference type="RefSeq" id="WP_015193459.1">
    <property type="nucleotide sequence ID" value="NC_019748.1"/>
</dbReference>
<dbReference type="KEGG" id="scs:Sta7437_2245"/>
<dbReference type="InterPro" id="IPR000189">
    <property type="entry name" value="Transglyc_AS"/>
</dbReference>
<dbReference type="InterPro" id="IPR019734">
    <property type="entry name" value="TPR_rpt"/>
</dbReference>
<feature type="transmembrane region" description="Helical" evidence="3">
    <location>
        <begin position="9"/>
        <end position="31"/>
    </location>
</feature>
<dbReference type="InterPro" id="IPR008939">
    <property type="entry name" value="Lytic_TGlycosylase_superhlx_U"/>
</dbReference>
<accession>K9XUN5</accession>
<dbReference type="Gene3D" id="1.25.40.10">
    <property type="entry name" value="Tetratricopeptide repeat domain"/>
    <property type="match status" value="2"/>
</dbReference>
<name>K9XUN5_STAC7</name>
<dbReference type="InterPro" id="IPR023346">
    <property type="entry name" value="Lysozyme-like_dom_sf"/>
</dbReference>
<dbReference type="AlphaFoldDB" id="K9XUN5"/>
<gene>
    <name evidence="5" type="ordered locus">Sta7437_2245</name>
</gene>
<sequence>MPNSINSKIALVASLGLVSAFGSIVLISHWWRGQNQTNFVTTPTTSFGNELFSPVTAKASPSLDESRASFQLAARLIDQNQGQSALQKLQNLEQDYPLLAPYILLKQAKAQELAQETSQAQESLLKLVNSYPDSPATAEALYLLGKNNSDYWQQAIAKFPYHPRTHQIIHQLLEANPNQTKLMIVLVKYTPDAQGVDQIRERLVKEYADSLTPSDWQTIADHYWQKWDYGKAGKAYAKASVTSQNLYRAGRGYHLGGDKITAQKYYQQLIQQFPDTEDTAWGLRRLATIVDKQQAISYLDTVINKFPTQAGDALVEKAKILDSLNSNASAQQTRQLLLTKYTNSDAAAEYRWQIAQQYAQKNDLVAAWQWAQQIAINNPKHSLAPKASFWIAKWATKLGRSEDAKTAFESVLMRYPQSYYAWRSAVALGWNVGDFDTVRQLEPQVTKLSSNFVPTAGSEVFQELYQLGLKTEAWNQFRADLLNQEKLSVAEEFTYGLMELDQGKNLRGINRISELKEQEQPENQAEWQKLQQTPAYWQALYPFPFEDKILKWSEVRKLNPLLVTALIRQESRFEPEIESSAGALGLMQVMPETGKYVAQQIDLPNYSLTNPEHNINLGTFYLDYTHRKYNNNSMLAVASYNAGPNAVAKWVSRYGLEDPDEFVEQIPYQETKGYVESVFENYWNYMLIYNPEIAQLYQQISKS</sequence>
<protein>
    <submittedName>
        <fullName evidence="5">Lytic transglycosylase catalytic</fullName>
    </submittedName>
</protein>
<keyword evidence="3" id="KW-0472">Membrane</keyword>
<dbReference type="SUPFAM" id="SSF48435">
    <property type="entry name" value="Bacterial muramidases"/>
    <property type="match status" value="1"/>
</dbReference>
<dbReference type="STRING" id="111780.Sta7437_2245"/>
<keyword evidence="3" id="KW-1133">Transmembrane helix</keyword>
<dbReference type="GO" id="GO:0008933">
    <property type="term" value="F:peptidoglycan lytic transglycosylase activity"/>
    <property type="evidence" value="ECO:0007669"/>
    <property type="project" value="InterPro"/>
</dbReference>
<evidence type="ECO:0000313" key="6">
    <source>
        <dbReference type="Proteomes" id="UP000010473"/>
    </source>
</evidence>
<dbReference type="InterPro" id="IPR008258">
    <property type="entry name" value="Transglycosylase_SLT_dom_1"/>
</dbReference>
<dbReference type="EMBL" id="CP003653">
    <property type="protein sequence ID" value="AFZ35791.1"/>
    <property type="molecule type" value="Genomic_DNA"/>
</dbReference>
<evidence type="ECO:0000259" key="4">
    <source>
        <dbReference type="Pfam" id="PF01464"/>
    </source>
</evidence>
<dbReference type="PATRIC" id="fig|111780.3.peg.2343"/>
<dbReference type="PROSITE" id="PS00922">
    <property type="entry name" value="TRANSGLYCOSYLASE"/>
    <property type="match status" value="1"/>
</dbReference>
<evidence type="ECO:0000256" key="3">
    <source>
        <dbReference type="SAM" id="Phobius"/>
    </source>
</evidence>
<dbReference type="InterPro" id="IPR011990">
    <property type="entry name" value="TPR-like_helical_dom_sf"/>
</dbReference>
<evidence type="ECO:0000256" key="2">
    <source>
        <dbReference type="ARBA" id="ARBA00022729"/>
    </source>
</evidence>
<dbReference type="Proteomes" id="UP000010473">
    <property type="component" value="Chromosome"/>
</dbReference>
<dbReference type="OrthoDB" id="9815002at2"/>
<dbReference type="PANTHER" id="PTHR37423:SF5">
    <property type="entry name" value="SOLUBLE LYTIC MUREIN TRANSGLYCOSYLASE"/>
    <property type="match status" value="1"/>
</dbReference>
<proteinExistence type="inferred from homology"/>
<dbReference type="HOGENOM" id="CLU_013746_0_0_3"/>
<dbReference type="Pfam" id="PF13174">
    <property type="entry name" value="TPR_6"/>
    <property type="match status" value="3"/>
</dbReference>
<dbReference type="eggNOG" id="COG1729">
    <property type="taxonomic scope" value="Bacteria"/>
</dbReference>
<dbReference type="GO" id="GO:0004553">
    <property type="term" value="F:hydrolase activity, hydrolyzing O-glycosyl compounds"/>
    <property type="evidence" value="ECO:0007669"/>
    <property type="project" value="InterPro"/>
</dbReference>
<dbReference type="SUPFAM" id="SSF53955">
    <property type="entry name" value="Lysozyme-like"/>
    <property type="match status" value="1"/>
</dbReference>
<dbReference type="eggNOG" id="COG0741">
    <property type="taxonomic scope" value="Bacteria"/>
</dbReference>